<evidence type="ECO:0000256" key="1">
    <source>
        <dbReference type="SAM" id="MobiDB-lite"/>
    </source>
</evidence>
<gene>
    <name evidence="2" type="ORF">COCC4DRAFT_155245</name>
</gene>
<feature type="region of interest" description="Disordered" evidence="1">
    <location>
        <begin position="26"/>
        <end position="52"/>
    </location>
</feature>
<keyword evidence="3" id="KW-1185">Reference proteome</keyword>
<evidence type="ECO:0000313" key="2">
    <source>
        <dbReference type="EMBL" id="ENH98656.1"/>
    </source>
</evidence>
<reference evidence="3" key="2">
    <citation type="journal article" date="2013" name="PLoS Genet.">
        <title>Comparative genome structure, secondary metabolite, and effector coding capacity across Cochliobolus pathogens.</title>
        <authorList>
            <person name="Condon B.J."/>
            <person name="Leng Y."/>
            <person name="Wu D."/>
            <person name="Bushley K.E."/>
            <person name="Ohm R.A."/>
            <person name="Otillar R."/>
            <person name="Martin J."/>
            <person name="Schackwitz W."/>
            <person name="Grimwood J."/>
            <person name="MohdZainudin N."/>
            <person name="Xue C."/>
            <person name="Wang R."/>
            <person name="Manning V.A."/>
            <person name="Dhillon B."/>
            <person name="Tu Z.J."/>
            <person name="Steffenson B.J."/>
            <person name="Salamov A."/>
            <person name="Sun H."/>
            <person name="Lowry S."/>
            <person name="LaButti K."/>
            <person name="Han J."/>
            <person name="Copeland A."/>
            <person name="Lindquist E."/>
            <person name="Barry K."/>
            <person name="Schmutz J."/>
            <person name="Baker S.E."/>
            <person name="Ciuffetti L.M."/>
            <person name="Grigoriev I.V."/>
            <person name="Zhong S."/>
            <person name="Turgeon B.G."/>
        </authorList>
    </citation>
    <scope>NUCLEOTIDE SEQUENCE [LARGE SCALE GENOMIC DNA]</scope>
    <source>
        <strain evidence="3">C4 / ATCC 48331 / race T</strain>
    </source>
</reference>
<organism evidence="2 3">
    <name type="scientific">Cochliobolus heterostrophus (strain C4 / ATCC 48331 / race T)</name>
    <name type="common">Southern corn leaf blight fungus</name>
    <name type="synonym">Bipolaris maydis</name>
    <dbReference type="NCBI Taxonomy" id="665024"/>
    <lineage>
        <taxon>Eukaryota</taxon>
        <taxon>Fungi</taxon>
        <taxon>Dikarya</taxon>
        <taxon>Ascomycota</taxon>
        <taxon>Pezizomycotina</taxon>
        <taxon>Dothideomycetes</taxon>
        <taxon>Pleosporomycetidae</taxon>
        <taxon>Pleosporales</taxon>
        <taxon>Pleosporineae</taxon>
        <taxon>Pleosporaceae</taxon>
        <taxon>Bipolaris</taxon>
    </lineage>
</organism>
<proteinExistence type="predicted"/>
<evidence type="ECO:0000313" key="3">
    <source>
        <dbReference type="Proteomes" id="UP000012338"/>
    </source>
</evidence>
<sequence length="79" mass="8547">MPNISTPESAACDSKKLHIAREIKVANQSTKAGSSRGDSATPTTGARSEKRCKRCSETRYNSRACQVELEGVDDSEESK</sequence>
<accession>N4X0A4</accession>
<dbReference type="Proteomes" id="UP000012338">
    <property type="component" value="Unassembled WGS sequence"/>
</dbReference>
<dbReference type="EMBL" id="KB733512">
    <property type="protein sequence ID" value="ENH98656.1"/>
    <property type="molecule type" value="Genomic_DNA"/>
</dbReference>
<feature type="compositionally biased region" description="Polar residues" evidence="1">
    <location>
        <begin position="26"/>
        <end position="46"/>
    </location>
</feature>
<reference evidence="2 3" key="1">
    <citation type="journal article" date="2012" name="PLoS Pathog.">
        <title>Diverse lifestyles and strategies of plant pathogenesis encoded in the genomes of eighteen Dothideomycetes fungi.</title>
        <authorList>
            <person name="Ohm R.A."/>
            <person name="Feau N."/>
            <person name="Henrissat B."/>
            <person name="Schoch C.L."/>
            <person name="Horwitz B.A."/>
            <person name="Barry K.W."/>
            <person name="Condon B.J."/>
            <person name="Copeland A.C."/>
            <person name="Dhillon B."/>
            <person name="Glaser F."/>
            <person name="Hesse C.N."/>
            <person name="Kosti I."/>
            <person name="LaButti K."/>
            <person name="Lindquist E.A."/>
            <person name="Lucas S."/>
            <person name="Salamov A.A."/>
            <person name="Bradshaw R.E."/>
            <person name="Ciuffetti L."/>
            <person name="Hamelin R.C."/>
            <person name="Kema G.H.J."/>
            <person name="Lawrence C."/>
            <person name="Scott J.A."/>
            <person name="Spatafora J.W."/>
            <person name="Turgeon B.G."/>
            <person name="de Wit P.J.G.M."/>
            <person name="Zhong S."/>
            <person name="Goodwin S.B."/>
            <person name="Grigoriev I.V."/>
        </authorList>
    </citation>
    <scope>NUCLEOTIDE SEQUENCE [LARGE SCALE GENOMIC DNA]</scope>
    <source>
        <strain evidence="3">C4 / ATCC 48331 / race T</strain>
    </source>
</reference>
<name>N4X0A4_COCH4</name>
<dbReference type="AlphaFoldDB" id="N4X0A4"/>
<dbReference type="HOGENOM" id="CLU_2605859_0_0_1"/>
<protein>
    <submittedName>
        <fullName evidence="2">Uncharacterized protein</fullName>
    </submittedName>
</protein>